<sequence>MVFAGVSSAYVSSLRWNITSKTTVVYFLYVFVFIKCLVNVPSLANRFIALILVSGTDVPNPEPVGCRPPFKRCDNTPSANVYPYFIS</sequence>
<keyword evidence="2" id="KW-1185">Reference proteome</keyword>
<evidence type="ECO:0000256" key="1">
    <source>
        <dbReference type="SAM" id="Phobius"/>
    </source>
</evidence>
<dbReference type="WBParaSite" id="PgR005X_g167_t01">
    <property type="protein sequence ID" value="PgR005X_g167_t01"/>
    <property type="gene ID" value="PgR005X_g167"/>
</dbReference>
<name>A0A915ADB6_PARUN</name>
<accession>A0A915ADB6</accession>
<keyword evidence="1" id="KW-0812">Transmembrane</keyword>
<reference evidence="3 4" key="1">
    <citation type="submission" date="2022-11" db="UniProtKB">
        <authorList>
            <consortium name="WormBaseParasite"/>
        </authorList>
    </citation>
    <scope>IDENTIFICATION</scope>
</reference>
<proteinExistence type="predicted"/>
<evidence type="ECO:0000313" key="4">
    <source>
        <dbReference type="WBParaSite" id="PgR005X_g167_t02"/>
    </source>
</evidence>
<feature type="transmembrane region" description="Helical" evidence="1">
    <location>
        <begin position="24"/>
        <end position="44"/>
    </location>
</feature>
<organism evidence="2 3">
    <name type="scientific">Parascaris univalens</name>
    <name type="common">Nematode worm</name>
    <dbReference type="NCBI Taxonomy" id="6257"/>
    <lineage>
        <taxon>Eukaryota</taxon>
        <taxon>Metazoa</taxon>
        <taxon>Ecdysozoa</taxon>
        <taxon>Nematoda</taxon>
        <taxon>Chromadorea</taxon>
        <taxon>Rhabditida</taxon>
        <taxon>Spirurina</taxon>
        <taxon>Ascaridomorpha</taxon>
        <taxon>Ascaridoidea</taxon>
        <taxon>Ascarididae</taxon>
        <taxon>Parascaris</taxon>
    </lineage>
</organism>
<protein>
    <submittedName>
        <fullName evidence="3 4">Uncharacterized protein</fullName>
    </submittedName>
</protein>
<keyword evidence="1" id="KW-0472">Membrane</keyword>
<dbReference type="WBParaSite" id="PgR005X_g167_t02">
    <property type="protein sequence ID" value="PgR005X_g167_t02"/>
    <property type="gene ID" value="PgR005X_g167"/>
</dbReference>
<evidence type="ECO:0000313" key="3">
    <source>
        <dbReference type="WBParaSite" id="PgR005X_g167_t01"/>
    </source>
</evidence>
<dbReference type="AlphaFoldDB" id="A0A915ADB6"/>
<keyword evidence="1" id="KW-1133">Transmembrane helix</keyword>
<dbReference type="Proteomes" id="UP000887569">
    <property type="component" value="Unplaced"/>
</dbReference>
<evidence type="ECO:0000313" key="2">
    <source>
        <dbReference type="Proteomes" id="UP000887569"/>
    </source>
</evidence>